<organism evidence="3 4">
    <name type="scientific">Vibrio sinensis</name>
    <dbReference type="NCBI Taxonomy" id="2302434"/>
    <lineage>
        <taxon>Bacteria</taxon>
        <taxon>Pseudomonadati</taxon>
        <taxon>Pseudomonadota</taxon>
        <taxon>Gammaproteobacteria</taxon>
        <taxon>Vibrionales</taxon>
        <taxon>Vibrionaceae</taxon>
        <taxon>Vibrio</taxon>
    </lineage>
</organism>
<dbReference type="SUPFAM" id="SSF55785">
    <property type="entry name" value="PYP-like sensor domain (PAS domain)"/>
    <property type="match status" value="1"/>
</dbReference>
<dbReference type="RefSeq" id="WP_120031502.1">
    <property type="nucleotide sequence ID" value="NZ_QVMU01000009.1"/>
</dbReference>
<dbReference type="Proteomes" id="UP000273252">
    <property type="component" value="Unassembled WGS sequence"/>
</dbReference>
<dbReference type="SMART" id="SM00267">
    <property type="entry name" value="GGDEF"/>
    <property type="match status" value="1"/>
</dbReference>
<accession>A0A3A6QQG9</accession>
<protein>
    <submittedName>
        <fullName evidence="3">Diguanylate cyclase</fullName>
    </submittedName>
</protein>
<dbReference type="Pfam" id="PF08448">
    <property type="entry name" value="PAS_4"/>
    <property type="match status" value="1"/>
</dbReference>
<dbReference type="CDD" id="cd01949">
    <property type="entry name" value="GGDEF"/>
    <property type="match status" value="1"/>
</dbReference>
<keyword evidence="4" id="KW-1185">Reference proteome</keyword>
<proteinExistence type="predicted"/>
<dbReference type="InterPro" id="IPR000014">
    <property type="entry name" value="PAS"/>
</dbReference>
<feature type="domain" description="PAS" evidence="1">
    <location>
        <begin position="11"/>
        <end position="81"/>
    </location>
</feature>
<reference evidence="3 4" key="1">
    <citation type="submission" date="2018-08" db="EMBL/GenBank/DDBJ databases">
        <title>Vibrio isolated from the Eastern China Marginal Seas.</title>
        <authorList>
            <person name="Li Y."/>
        </authorList>
    </citation>
    <scope>NUCLEOTIDE SEQUENCE [LARGE SCALE GENOMIC DNA]</scope>
    <source>
        <strain evidence="3 4">BEI233</strain>
    </source>
</reference>
<dbReference type="Gene3D" id="3.30.70.270">
    <property type="match status" value="1"/>
</dbReference>
<dbReference type="SUPFAM" id="SSF55073">
    <property type="entry name" value="Nucleotide cyclase"/>
    <property type="match status" value="1"/>
</dbReference>
<dbReference type="PANTHER" id="PTHR46663:SF2">
    <property type="entry name" value="GGDEF DOMAIN-CONTAINING PROTEIN"/>
    <property type="match status" value="1"/>
</dbReference>
<sequence length="300" mass="34479">MNKDDFYVMDDIEQLKVALNNCPVFIYIKDTQSRYIYANKKTLNLFECTIDELIGRTDKDFFPADVAVYLRSIDERVLQGESTQEEIIVGELDGCEQVYLEVQTPIYDTQDKQRIVAMFGISTDISYQKKIENEVRSLALTDPLTNLPNRRYLIERIEEAQNRSQRQGTYCAVLFVDLDKFKLVNDIHGHDVGDQLLMEVAHRLKLQVRKTDTVARVGGDEYIVLLEGIGHDIQSAGNFAEEITDRMSERLSEVYELSDVRLEITASIGSSLFYGEAHSTSHIISTADQEMYKRKHRQLS</sequence>
<dbReference type="InterPro" id="IPR043128">
    <property type="entry name" value="Rev_trsase/Diguanyl_cyclase"/>
</dbReference>
<dbReference type="InterPro" id="IPR000160">
    <property type="entry name" value="GGDEF_dom"/>
</dbReference>
<name>A0A3A6QQG9_9VIBR</name>
<dbReference type="AlphaFoldDB" id="A0A3A6QQG9"/>
<dbReference type="PROSITE" id="PS50112">
    <property type="entry name" value="PAS"/>
    <property type="match status" value="1"/>
</dbReference>
<dbReference type="NCBIfam" id="TIGR00254">
    <property type="entry name" value="GGDEF"/>
    <property type="match status" value="1"/>
</dbReference>
<dbReference type="SMART" id="SM00091">
    <property type="entry name" value="PAS"/>
    <property type="match status" value="1"/>
</dbReference>
<dbReference type="Pfam" id="PF00990">
    <property type="entry name" value="GGDEF"/>
    <property type="match status" value="1"/>
</dbReference>
<dbReference type="InterPro" id="IPR029787">
    <property type="entry name" value="Nucleotide_cyclase"/>
</dbReference>
<dbReference type="InterPro" id="IPR035965">
    <property type="entry name" value="PAS-like_dom_sf"/>
</dbReference>
<gene>
    <name evidence="3" type="ORF">DZ860_11805</name>
</gene>
<dbReference type="InterPro" id="IPR052163">
    <property type="entry name" value="DGC-Regulatory_Protein"/>
</dbReference>
<feature type="domain" description="GGDEF" evidence="2">
    <location>
        <begin position="169"/>
        <end position="300"/>
    </location>
</feature>
<dbReference type="PROSITE" id="PS50887">
    <property type="entry name" value="GGDEF"/>
    <property type="match status" value="1"/>
</dbReference>
<dbReference type="CDD" id="cd00130">
    <property type="entry name" value="PAS"/>
    <property type="match status" value="1"/>
</dbReference>
<dbReference type="EMBL" id="QVMU01000009">
    <property type="protein sequence ID" value="RJX71009.1"/>
    <property type="molecule type" value="Genomic_DNA"/>
</dbReference>
<dbReference type="InterPro" id="IPR013656">
    <property type="entry name" value="PAS_4"/>
</dbReference>
<comment type="caution">
    <text evidence="3">The sequence shown here is derived from an EMBL/GenBank/DDBJ whole genome shotgun (WGS) entry which is preliminary data.</text>
</comment>
<dbReference type="PANTHER" id="PTHR46663">
    <property type="entry name" value="DIGUANYLATE CYCLASE DGCT-RELATED"/>
    <property type="match status" value="1"/>
</dbReference>
<evidence type="ECO:0000313" key="3">
    <source>
        <dbReference type="EMBL" id="RJX71009.1"/>
    </source>
</evidence>
<evidence type="ECO:0000313" key="4">
    <source>
        <dbReference type="Proteomes" id="UP000273252"/>
    </source>
</evidence>
<evidence type="ECO:0000259" key="1">
    <source>
        <dbReference type="PROSITE" id="PS50112"/>
    </source>
</evidence>
<evidence type="ECO:0000259" key="2">
    <source>
        <dbReference type="PROSITE" id="PS50887"/>
    </source>
</evidence>
<dbReference type="NCBIfam" id="TIGR00229">
    <property type="entry name" value="sensory_box"/>
    <property type="match status" value="1"/>
</dbReference>
<dbReference type="OrthoDB" id="73375at2"/>
<dbReference type="Gene3D" id="3.30.450.20">
    <property type="entry name" value="PAS domain"/>
    <property type="match status" value="1"/>
</dbReference>